<sequence>MRLTALTTDWWFCCRHALSVTGHVSCVEPLPNLLLGVFFTELQCEGIVSVFSSPHPVRLSLPCQFKSSSARNLTETGAALWKLSTVTSVWHLSRRCSSKRVVWIKKKKKQDL</sequence>
<dbReference type="EMBL" id="JACVVK020000026">
    <property type="protein sequence ID" value="KAK7502367.1"/>
    <property type="molecule type" value="Genomic_DNA"/>
</dbReference>
<gene>
    <name evidence="1" type="ORF">BaRGS_00006320</name>
</gene>
<evidence type="ECO:0000313" key="2">
    <source>
        <dbReference type="Proteomes" id="UP001519460"/>
    </source>
</evidence>
<dbReference type="Proteomes" id="UP001519460">
    <property type="component" value="Unassembled WGS sequence"/>
</dbReference>
<name>A0ABD0LSE9_9CAEN</name>
<keyword evidence="2" id="KW-1185">Reference proteome</keyword>
<protein>
    <recommendedName>
        <fullName evidence="3">Secreted protein</fullName>
    </recommendedName>
</protein>
<evidence type="ECO:0000313" key="1">
    <source>
        <dbReference type="EMBL" id="KAK7502367.1"/>
    </source>
</evidence>
<reference evidence="1 2" key="1">
    <citation type="journal article" date="2023" name="Sci. Data">
        <title>Genome assembly of the Korean intertidal mud-creeper Batillaria attramentaria.</title>
        <authorList>
            <person name="Patra A.K."/>
            <person name="Ho P.T."/>
            <person name="Jun S."/>
            <person name="Lee S.J."/>
            <person name="Kim Y."/>
            <person name="Won Y.J."/>
        </authorList>
    </citation>
    <scope>NUCLEOTIDE SEQUENCE [LARGE SCALE GENOMIC DNA]</scope>
    <source>
        <strain evidence="1">Wonlab-2016</strain>
    </source>
</reference>
<evidence type="ECO:0008006" key="3">
    <source>
        <dbReference type="Google" id="ProtNLM"/>
    </source>
</evidence>
<proteinExistence type="predicted"/>
<dbReference type="AlphaFoldDB" id="A0ABD0LSE9"/>
<accession>A0ABD0LSE9</accession>
<comment type="caution">
    <text evidence="1">The sequence shown here is derived from an EMBL/GenBank/DDBJ whole genome shotgun (WGS) entry which is preliminary data.</text>
</comment>
<organism evidence="1 2">
    <name type="scientific">Batillaria attramentaria</name>
    <dbReference type="NCBI Taxonomy" id="370345"/>
    <lineage>
        <taxon>Eukaryota</taxon>
        <taxon>Metazoa</taxon>
        <taxon>Spiralia</taxon>
        <taxon>Lophotrochozoa</taxon>
        <taxon>Mollusca</taxon>
        <taxon>Gastropoda</taxon>
        <taxon>Caenogastropoda</taxon>
        <taxon>Sorbeoconcha</taxon>
        <taxon>Cerithioidea</taxon>
        <taxon>Batillariidae</taxon>
        <taxon>Batillaria</taxon>
    </lineage>
</organism>